<feature type="compositionally biased region" description="Polar residues" evidence="2">
    <location>
        <begin position="77"/>
        <end position="88"/>
    </location>
</feature>
<evidence type="ECO:0000313" key="4">
    <source>
        <dbReference type="Proteomes" id="UP000664132"/>
    </source>
</evidence>
<dbReference type="Proteomes" id="UP000664132">
    <property type="component" value="Unassembled WGS sequence"/>
</dbReference>
<dbReference type="EMBL" id="JAFJYH010000007">
    <property type="protein sequence ID" value="KAG4425799.1"/>
    <property type="molecule type" value="Genomic_DNA"/>
</dbReference>
<protein>
    <submittedName>
        <fullName evidence="3">Uncharacterized protein</fullName>
    </submittedName>
</protein>
<reference evidence="3" key="1">
    <citation type="submission" date="2021-02" db="EMBL/GenBank/DDBJ databases">
        <title>Genome sequence Cadophora malorum strain M34.</title>
        <authorList>
            <person name="Stefanovic E."/>
            <person name="Vu D."/>
            <person name="Scully C."/>
            <person name="Dijksterhuis J."/>
            <person name="Roader J."/>
            <person name="Houbraken J."/>
        </authorList>
    </citation>
    <scope>NUCLEOTIDE SEQUENCE</scope>
    <source>
        <strain evidence="3">M34</strain>
    </source>
</reference>
<sequence length="320" mass="35249">MPYETANFRPVDAHGPVRGQYGPEPGPRGAPRSYELHDRRMIASRVDHGRPEFFNTDSSLGQGRGLFDSQRVDQTRQVRTVPIDSNSRYYEDPEFESVGQTGGGSWGQLPFDPQLDTDLDAILDSQHCAVGPDSTPAPSSSSGPQSGSSGPVSGPPRSPKSSVGRGARASTRASEASSNSDDDLSTATTAVDSSRDSDLSQTLSRFASILVKIQEDQTTIMQMIEKMAEANQQMAIANKDMATATTTRLNDFRDHVDKKFERSEVRAEGAIDELYERVEQVIQVSKRIRDAMSGNDPRRTPPKDDVNHLFEPSKRRRFDE</sequence>
<feature type="coiled-coil region" evidence="1">
    <location>
        <begin position="213"/>
        <end position="247"/>
    </location>
</feature>
<gene>
    <name evidence="3" type="ORF">IFR04_001006</name>
</gene>
<evidence type="ECO:0000256" key="2">
    <source>
        <dbReference type="SAM" id="MobiDB-lite"/>
    </source>
</evidence>
<feature type="compositionally biased region" description="Low complexity" evidence="2">
    <location>
        <begin position="131"/>
        <end position="152"/>
    </location>
</feature>
<proteinExistence type="predicted"/>
<evidence type="ECO:0000313" key="3">
    <source>
        <dbReference type="EMBL" id="KAG4425799.1"/>
    </source>
</evidence>
<dbReference type="OrthoDB" id="10622862at2759"/>
<accession>A0A8H8BW09</accession>
<dbReference type="AlphaFoldDB" id="A0A8H8BW09"/>
<name>A0A8H8BW09_9HELO</name>
<feature type="region of interest" description="Disordered" evidence="2">
    <location>
        <begin position="288"/>
        <end position="320"/>
    </location>
</feature>
<comment type="caution">
    <text evidence="3">The sequence shown here is derived from an EMBL/GenBank/DDBJ whole genome shotgun (WGS) entry which is preliminary data.</text>
</comment>
<feature type="compositionally biased region" description="Basic and acidic residues" evidence="2">
    <location>
        <begin position="296"/>
        <end position="320"/>
    </location>
</feature>
<keyword evidence="4" id="KW-1185">Reference proteome</keyword>
<organism evidence="3 4">
    <name type="scientific">Cadophora malorum</name>
    <dbReference type="NCBI Taxonomy" id="108018"/>
    <lineage>
        <taxon>Eukaryota</taxon>
        <taxon>Fungi</taxon>
        <taxon>Dikarya</taxon>
        <taxon>Ascomycota</taxon>
        <taxon>Pezizomycotina</taxon>
        <taxon>Leotiomycetes</taxon>
        <taxon>Helotiales</taxon>
        <taxon>Ploettnerulaceae</taxon>
        <taxon>Cadophora</taxon>
    </lineage>
</organism>
<feature type="region of interest" description="Disordered" evidence="2">
    <location>
        <begin position="127"/>
        <end position="199"/>
    </location>
</feature>
<evidence type="ECO:0000256" key="1">
    <source>
        <dbReference type="SAM" id="Coils"/>
    </source>
</evidence>
<keyword evidence="1" id="KW-0175">Coiled coil</keyword>
<feature type="compositionally biased region" description="Low complexity" evidence="2">
    <location>
        <begin position="159"/>
        <end position="179"/>
    </location>
</feature>
<feature type="region of interest" description="Disordered" evidence="2">
    <location>
        <begin position="1"/>
        <end position="32"/>
    </location>
</feature>
<feature type="region of interest" description="Disordered" evidence="2">
    <location>
        <begin position="53"/>
        <end position="115"/>
    </location>
</feature>